<evidence type="ECO:0000313" key="1">
    <source>
        <dbReference type="EMBL" id="VDO76170.1"/>
    </source>
</evidence>
<keyword evidence="2" id="KW-1185">Reference proteome</keyword>
<name>A0A183JIZ7_9TREM</name>
<sequence length="41" mass="5231">MHFHHLRCDIHGQYVQHINYSLPHRHYLLNCFHQHVQYDEY</sequence>
<dbReference type="Proteomes" id="UP000279833">
    <property type="component" value="Unassembled WGS sequence"/>
</dbReference>
<evidence type="ECO:0000313" key="3">
    <source>
        <dbReference type="WBParaSite" id="SCUD_0000267101-mRNA-1"/>
    </source>
</evidence>
<reference evidence="3" key="1">
    <citation type="submission" date="2016-06" db="UniProtKB">
        <authorList>
            <consortium name="WormBaseParasite"/>
        </authorList>
    </citation>
    <scope>IDENTIFICATION</scope>
</reference>
<organism evidence="3">
    <name type="scientific">Schistosoma curassoni</name>
    <dbReference type="NCBI Taxonomy" id="6186"/>
    <lineage>
        <taxon>Eukaryota</taxon>
        <taxon>Metazoa</taxon>
        <taxon>Spiralia</taxon>
        <taxon>Lophotrochozoa</taxon>
        <taxon>Platyhelminthes</taxon>
        <taxon>Trematoda</taxon>
        <taxon>Digenea</taxon>
        <taxon>Strigeidida</taxon>
        <taxon>Schistosomatoidea</taxon>
        <taxon>Schistosomatidae</taxon>
        <taxon>Schistosoma</taxon>
    </lineage>
</organism>
<dbReference type="EMBL" id="UZAK01002689">
    <property type="protein sequence ID" value="VDO76170.1"/>
    <property type="molecule type" value="Genomic_DNA"/>
</dbReference>
<dbReference type="WBParaSite" id="SCUD_0000267101-mRNA-1">
    <property type="protein sequence ID" value="SCUD_0000267101-mRNA-1"/>
    <property type="gene ID" value="SCUD_0000267101"/>
</dbReference>
<evidence type="ECO:0000313" key="2">
    <source>
        <dbReference type="Proteomes" id="UP000279833"/>
    </source>
</evidence>
<reference evidence="1 2" key="2">
    <citation type="submission" date="2018-11" db="EMBL/GenBank/DDBJ databases">
        <authorList>
            <consortium name="Pathogen Informatics"/>
        </authorList>
    </citation>
    <scope>NUCLEOTIDE SEQUENCE [LARGE SCALE GENOMIC DNA]</scope>
    <source>
        <strain evidence="1">Dakar</strain>
        <strain evidence="2">Dakar, Senegal</strain>
    </source>
</reference>
<accession>A0A183JIZ7</accession>
<protein>
    <submittedName>
        <fullName evidence="1 3">Uncharacterized protein</fullName>
    </submittedName>
</protein>
<dbReference type="AlphaFoldDB" id="A0A183JIZ7"/>
<proteinExistence type="predicted"/>
<gene>
    <name evidence="1" type="ORF">SCUD_LOCUS2672</name>
</gene>